<comment type="caution">
    <text evidence="6">The sequence shown here is derived from an EMBL/GenBank/DDBJ whole genome shotgun (WGS) entry which is preliminary data.</text>
</comment>
<dbReference type="InterPro" id="IPR036390">
    <property type="entry name" value="WH_DNA-bd_sf"/>
</dbReference>
<dbReference type="PROSITE" id="PS50931">
    <property type="entry name" value="HTH_LYSR"/>
    <property type="match status" value="1"/>
</dbReference>
<dbReference type="Gene3D" id="3.40.190.10">
    <property type="entry name" value="Periplasmic binding protein-like II"/>
    <property type="match status" value="2"/>
</dbReference>
<dbReference type="SUPFAM" id="SSF46785">
    <property type="entry name" value="Winged helix' DNA-binding domain"/>
    <property type="match status" value="1"/>
</dbReference>
<dbReference type="PRINTS" id="PR00039">
    <property type="entry name" value="HTHLYSR"/>
</dbReference>
<dbReference type="PATRIC" id="fig|1288298.3.peg.352"/>
<dbReference type="InterPro" id="IPR005119">
    <property type="entry name" value="LysR_subst-bd"/>
</dbReference>
<dbReference type="CDD" id="cd05466">
    <property type="entry name" value="PBP2_LTTR_substrate"/>
    <property type="match status" value="1"/>
</dbReference>
<evidence type="ECO:0000313" key="6">
    <source>
        <dbReference type="EMBL" id="KGM89759.1"/>
    </source>
</evidence>
<accession>A0A0A0HT31</accession>
<evidence type="ECO:0000256" key="4">
    <source>
        <dbReference type="ARBA" id="ARBA00023163"/>
    </source>
</evidence>
<dbReference type="Gene3D" id="1.10.10.10">
    <property type="entry name" value="Winged helix-like DNA-binding domain superfamily/Winged helix DNA-binding domain"/>
    <property type="match status" value="1"/>
</dbReference>
<dbReference type="HOGENOM" id="CLU_039613_6_3_5"/>
<evidence type="ECO:0000313" key="7">
    <source>
        <dbReference type="Proteomes" id="UP000030021"/>
    </source>
</evidence>
<gene>
    <name evidence="6" type="ORF">rosmuc_00353</name>
</gene>
<dbReference type="STRING" id="215743.ROSMUCSMR3_01923"/>
<evidence type="ECO:0000256" key="1">
    <source>
        <dbReference type="ARBA" id="ARBA00009437"/>
    </source>
</evidence>
<dbReference type="SUPFAM" id="SSF53850">
    <property type="entry name" value="Periplasmic binding protein-like II"/>
    <property type="match status" value="1"/>
</dbReference>
<dbReference type="Pfam" id="PF03466">
    <property type="entry name" value="LysR_substrate"/>
    <property type="match status" value="1"/>
</dbReference>
<comment type="similarity">
    <text evidence="1">Belongs to the LysR transcriptional regulatory family.</text>
</comment>
<feature type="domain" description="HTH lysR-type" evidence="5">
    <location>
        <begin position="17"/>
        <end position="74"/>
    </location>
</feature>
<dbReference type="EMBL" id="AONH01000001">
    <property type="protein sequence ID" value="KGM89759.1"/>
    <property type="molecule type" value="Genomic_DNA"/>
</dbReference>
<keyword evidence="4" id="KW-0804">Transcription</keyword>
<reference evidence="6 7" key="1">
    <citation type="submission" date="2013-01" db="EMBL/GenBank/DDBJ databases">
        <authorList>
            <person name="Fiebig A."/>
            <person name="Goeker M."/>
            <person name="Klenk H.-P.P."/>
        </authorList>
    </citation>
    <scope>NUCLEOTIDE SEQUENCE [LARGE SCALE GENOMIC DNA]</scope>
    <source>
        <strain evidence="6 7">DSM 17069</strain>
    </source>
</reference>
<dbReference type="InterPro" id="IPR050950">
    <property type="entry name" value="HTH-type_LysR_regulators"/>
</dbReference>
<keyword evidence="2" id="KW-0805">Transcription regulation</keyword>
<keyword evidence="3" id="KW-0238">DNA-binding</keyword>
<dbReference type="InterPro" id="IPR000847">
    <property type="entry name" value="LysR_HTH_N"/>
</dbReference>
<dbReference type="PANTHER" id="PTHR30419">
    <property type="entry name" value="HTH-TYPE TRANSCRIPTIONAL REGULATOR YBHD"/>
    <property type="match status" value="1"/>
</dbReference>
<dbReference type="eggNOG" id="COG0583">
    <property type="taxonomic scope" value="Bacteria"/>
</dbReference>
<dbReference type="GO" id="GO:0003677">
    <property type="term" value="F:DNA binding"/>
    <property type="evidence" value="ECO:0007669"/>
    <property type="project" value="UniProtKB-KW"/>
</dbReference>
<dbReference type="InterPro" id="IPR036388">
    <property type="entry name" value="WH-like_DNA-bd_sf"/>
</dbReference>
<dbReference type="Proteomes" id="UP000030021">
    <property type="component" value="Unassembled WGS sequence"/>
</dbReference>
<name>A0A0A0HT31_9RHOB</name>
<dbReference type="Pfam" id="PF00126">
    <property type="entry name" value="HTH_1"/>
    <property type="match status" value="1"/>
</dbReference>
<proteinExistence type="inferred from homology"/>
<dbReference type="PANTHER" id="PTHR30419:SF8">
    <property type="entry name" value="NITROGEN ASSIMILATION TRANSCRIPTIONAL ACTIVATOR-RELATED"/>
    <property type="match status" value="1"/>
</dbReference>
<evidence type="ECO:0000259" key="5">
    <source>
        <dbReference type="PROSITE" id="PS50931"/>
    </source>
</evidence>
<dbReference type="GO" id="GO:0003700">
    <property type="term" value="F:DNA-binding transcription factor activity"/>
    <property type="evidence" value="ECO:0007669"/>
    <property type="project" value="InterPro"/>
</dbReference>
<dbReference type="GO" id="GO:0005829">
    <property type="term" value="C:cytosol"/>
    <property type="evidence" value="ECO:0007669"/>
    <property type="project" value="TreeGrafter"/>
</dbReference>
<sequence length="322" mass="36287">MHSMNQRNSPERIMREMDWNLLRTFVVLAQSTSVTDAAHRLRLTQPSVSTALKRLEDRVGKRLIHRTPGHFALTEAGEVLYREALDIQGSILRLSTLMRDMTDEVTGHVRLSLASHVICPLFDQVLAEFHAENPRATLAIEVHSSAQAIETVSARSASFAICLVHQRNPKLEYMRLYREFFGLFCGPNHALFGRRDLTRADLAGRSAVSFETDRLQDALKPVTLMRAQAELGDQIIATSSHLEEVRRMIIAGLGVGPLPLHVAARDVQDGLLWQLPPYDQTAAVDVHVVWNPRAVLNRAEQGLLDRLLARIEVTPIEERTYR</sequence>
<evidence type="ECO:0000256" key="2">
    <source>
        <dbReference type="ARBA" id="ARBA00023015"/>
    </source>
</evidence>
<protein>
    <submittedName>
        <fullName evidence="6">Transcriptional regulator, LysR family</fullName>
    </submittedName>
</protein>
<dbReference type="AlphaFoldDB" id="A0A0A0HT31"/>
<organism evidence="6 7">
    <name type="scientific">Roseovarius mucosus DSM 17069</name>
    <dbReference type="NCBI Taxonomy" id="1288298"/>
    <lineage>
        <taxon>Bacteria</taxon>
        <taxon>Pseudomonadati</taxon>
        <taxon>Pseudomonadota</taxon>
        <taxon>Alphaproteobacteria</taxon>
        <taxon>Rhodobacterales</taxon>
        <taxon>Roseobacteraceae</taxon>
        <taxon>Roseovarius</taxon>
    </lineage>
</organism>
<evidence type="ECO:0000256" key="3">
    <source>
        <dbReference type="ARBA" id="ARBA00023125"/>
    </source>
</evidence>